<dbReference type="EMBL" id="HBUF01308817">
    <property type="protein sequence ID" value="CAG6692770.1"/>
    <property type="molecule type" value="Transcribed_RNA"/>
</dbReference>
<dbReference type="AlphaFoldDB" id="A0A8D8TQA4"/>
<accession>A0A8D8TQA4</accession>
<proteinExistence type="predicted"/>
<organism evidence="1">
    <name type="scientific">Cacopsylla melanoneura</name>
    <dbReference type="NCBI Taxonomy" id="428564"/>
    <lineage>
        <taxon>Eukaryota</taxon>
        <taxon>Metazoa</taxon>
        <taxon>Ecdysozoa</taxon>
        <taxon>Arthropoda</taxon>
        <taxon>Hexapoda</taxon>
        <taxon>Insecta</taxon>
        <taxon>Pterygota</taxon>
        <taxon>Neoptera</taxon>
        <taxon>Paraneoptera</taxon>
        <taxon>Hemiptera</taxon>
        <taxon>Sternorrhyncha</taxon>
        <taxon>Psylloidea</taxon>
        <taxon>Psyllidae</taxon>
        <taxon>Psyllinae</taxon>
        <taxon>Cacopsylla</taxon>
    </lineage>
</organism>
<reference evidence="1" key="1">
    <citation type="submission" date="2021-05" db="EMBL/GenBank/DDBJ databases">
        <authorList>
            <person name="Alioto T."/>
            <person name="Alioto T."/>
            <person name="Gomez Garrido J."/>
        </authorList>
    </citation>
    <scope>NUCLEOTIDE SEQUENCE</scope>
</reference>
<evidence type="ECO:0000313" key="1">
    <source>
        <dbReference type="EMBL" id="CAG6692770.1"/>
    </source>
</evidence>
<sequence>MLFNIEKNFFDTRMFFKPWEIPWTFFSPDIISKICANSSIKPVTHLTSHGHHKTFYLPLKGARPRLSLARDFNKNGANAHEQQQGACFENIRNYQIKQRMV</sequence>
<name>A0A8D8TQA4_9HEMI</name>
<protein>
    <submittedName>
        <fullName evidence="1">Uncharacterized protein</fullName>
    </submittedName>
</protein>